<dbReference type="InterPro" id="IPR052595">
    <property type="entry name" value="LRRC69/RLP"/>
</dbReference>
<comment type="caution">
    <text evidence="2">The sequence shown here is derived from an EMBL/GenBank/DDBJ whole genome shotgun (WGS) entry which is preliminary data.</text>
</comment>
<evidence type="ECO:0000313" key="2">
    <source>
        <dbReference type="EMBL" id="GAX23302.1"/>
    </source>
</evidence>
<dbReference type="InterPro" id="IPR032675">
    <property type="entry name" value="LRR_dom_sf"/>
</dbReference>
<evidence type="ECO:0008006" key="4">
    <source>
        <dbReference type="Google" id="ProtNLM"/>
    </source>
</evidence>
<accession>A0A1Z5KAV7</accession>
<proteinExistence type="predicted"/>
<dbReference type="InParanoid" id="A0A1Z5KAV7"/>
<dbReference type="Gene3D" id="3.80.10.10">
    <property type="entry name" value="Ribonuclease Inhibitor"/>
    <property type="match status" value="2"/>
</dbReference>
<dbReference type="OrthoDB" id="48557at2759"/>
<protein>
    <recommendedName>
        <fullName evidence="4">Leucine-rich repeat-containing N-terminal plant-type domain-containing protein</fullName>
    </recommendedName>
</protein>
<evidence type="ECO:0000313" key="3">
    <source>
        <dbReference type="Proteomes" id="UP000198406"/>
    </source>
</evidence>
<keyword evidence="1" id="KW-0732">Signal</keyword>
<gene>
    <name evidence="2" type="ORF">FisN_21Hh012</name>
</gene>
<dbReference type="SUPFAM" id="SSF52058">
    <property type="entry name" value="L domain-like"/>
    <property type="match status" value="1"/>
</dbReference>
<feature type="signal peptide" evidence="1">
    <location>
        <begin position="1"/>
        <end position="20"/>
    </location>
</feature>
<name>A0A1Z5KAV7_FISSO</name>
<sequence length="630" mass="68680">MKSVIWKASCCLLTLAICKANDIYHRPSSKLSWSDEEAERESRSEIDNELWKKYAIRSYQEYDELRKSIDVSADLHDKEVRKLVAKIDDRRRNLARKTKSQARKLGDAATEDVSYWQRFLQTSGSLPTPSMQPSMGLPPSAPTTPVAPVISPVAPVVPPVPATSEPTLPRVPAPAPVVAPVPLPTPVIAPVAPVTVPVPVPAPVPAPSPVVAPVPVPAPAVAPVPVPSPVAVPAPVPAPIPAPSPVVAPVPTPVGGRCEDVIRPVALFGGAEFEDPETYQSKALAWLCSSDLTPYSDVKVVQRYALATIYYATYEVRTNFTDLILGTGNIIPWNNARDWLTNTDECTWSNTLCDQQTTGSVIRLDFFNNFLTGEFPPEITLLKSTLTNLDVGKNPVFTRGEVFNSWMGTLTELTSLRYEDTNFINENGIPTEIGLLKKLQFYECSNVRYAGTISSLAFPSDMTQLSYIEMEFNTFNSPIPTEIGLLPNLQFFYARGSSITGGIDFMQNLVSIRESWTDENPGITGTFPTFWGALTNLGGLSVTNCNWSGPLPSELGLLATNLRQLFFFGNSFTGAVPSQFGALTGLTQLRLEDNLLTEQIPQPVCLLKITRGTTLNADCEICPFNCCSNC</sequence>
<dbReference type="Proteomes" id="UP000198406">
    <property type="component" value="Unassembled WGS sequence"/>
</dbReference>
<dbReference type="EMBL" id="BDSP01000199">
    <property type="protein sequence ID" value="GAX23302.1"/>
    <property type="molecule type" value="Genomic_DNA"/>
</dbReference>
<organism evidence="2 3">
    <name type="scientific">Fistulifera solaris</name>
    <name type="common">Oleaginous diatom</name>
    <dbReference type="NCBI Taxonomy" id="1519565"/>
    <lineage>
        <taxon>Eukaryota</taxon>
        <taxon>Sar</taxon>
        <taxon>Stramenopiles</taxon>
        <taxon>Ochrophyta</taxon>
        <taxon>Bacillariophyta</taxon>
        <taxon>Bacillariophyceae</taxon>
        <taxon>Bacillariophycidae</taxon>
        <taxon>Naviculales</taxon>
        <taxon>Naviculaceae</taxon>
        <taxon>Fistulifera</taxon>
    </lineage>
</organism>
<evidence type="ECO:0000256" key="1">
    <source>
        <dbReference type="SAM" id="SignalP"/>
    </source>
</evidence>
<reference evidence="2 3" key="1">
    <citation type="journal article" date="2015" name="Plant Cell">
        <title>Oil accumulation by the oleaginous diatom Fistulifera solaris as revealed by the genome and transcriptome.</title>
        <authorList>
            <person name="Tanaka T."/>
            <person name="Maeda Y."/>
            <person name="Veluchamy A."/>
            <person name="Tanaka M."/>
            <person name="Abida H."/>
            <person name="Marechal E."/>
            <person name="Bowler C."/>
            <person name="Muto M."/>
            <person name="Sunaga Y."/>
            <person name="Tanaka M."/>
            <person name="Yoshino T."/>
            <person name="Taniguchi T."/>
            <person name="Fukuda Y."/>
            <person name="Nemoto M."/>
            <person name="Matsumoto M."/>
            <person name="Wong P.S."/>
            <person name="Aburatani S."/>
            <person name="Fujibuchi W."/>
        </authorList>
    </citation>
    <scope>NUCLEOTIDE SEQUENCE [LARGE SCALE GENOMIC DNA]</scope>
    <source>
        <strain evidence="2 3">JPCC DA0580</strain>
    </source>
</reference>
<dbReference type="PANTHER" id="PTHR48057">
    <property type="entry name" value="LEUCINE-RICH REPEAT SERINE/THREONINE-PROTEIN KINASE 1"/>
    <property type="match status" value="1"/>
</dbReference>
<keyword evidence="3" id="KW-1185">Reference proteome</keyword>
<feature type="chain" id="PRO_5012396598" description="Leucine-rich repeat-containing N-terminal plant-type domain-containing protein" evidence="1">
    <location>
        <begin position="21"/>
        <end position="630"/>
    </location>
</feature>
<dbReference type="AlphaFoldDB" id="A0A1Z5KAV7"/>